<keyword evidence="2" id="KW-1133">Transmembrane helix</keyword>
<comment type="caution">
    <text evidence="3">The sequence shown here is derived from an EMBL/GenBank/DDBJ whole genome shotgun (WGS) entry which is preliminary data.</text>
</comment>
<feature type="compositionally biased region" description="Basic and acidic residues" evidence="1">
    <location>
        <begin position="367"/>
        <end position="377"/>
    </location>
</feature>
<protein>
    <submittedName>
        <fullName evidence="3">Uncharacterized protein</fullName>
    </submittedName>
</protein>
<organism evidence="3 4">
    <name type="scientific">Tricholomella constricta</name>
    <dbReference type="NCBI Taxonomy" id="117010"/>
    <lineage>
        <taxon>Eukaryota</taxon>
        <taxon>Fungi</taxon>
        <taxon>Dikarya</taxon>
        <taxon>Basidiomycota</taxon>
        <taxon>Agaricomycotina</taxon>
        <taxon>Agaricomycetes</taxon>
        <taxon>Agaricomycetidae</taxon>
        <taxon>Agaricales</taxon>
        <taxon>Tricholomatineae</taxon>
        <taxon>Lyophyllaceae</taxon>
        <taxon>Tricholomella</taxon>
    </lineage>
</organism>
<feature type="transmembrane region" description="Helical" evidence="2">
    <location>
        <begin position="183"/>
        <end position="205"/>
    </location>
</feature>
<feature type="region of interest" description="Disordered" evidence="1">
    <location>
        <begin position="342"/>
        <end position="385"/>
    </location>
</feature>
<feature type="transmembrane region" description="Helical" evidence="2">
    <location>
        <begin position="56"/>
        <end position="74"/>
    </location>
</feature>
<keyword evidence="2" id="KW-0812">Transmembrane</keyword>
<feature type="transmembrane region" description="Helical" evidence="2">
    <location>
        <begin position="140"/>
        <end position="163"/>
    </location>
</feature>
<keyword evidence="2" id="KW-0472">Membrane</keyword>
<feature type="transmembrane region" description="Helical" evidence="2">
    <location>
        <begin position="20"/>
        <end position="44"/>
    </location>
</feature>
<sequence>MSPEETFLLQRLGITLLEGIAWLTALCILYGAFALLFSISTAMIIRRGLKALPQRVMFTVTLLSFLLASMQLAAQLTSPSLLIRFGLIYNPDLPLQAKPALAGAKARHSNAIITWTAQLMPLISDAVVIWRAWVLFTDRLWFLILPVVLWLGTVATTFAYLAFDTIDEQPPGSLLIPDLLSSSIALSAATNAAATLLIAYILWAHRKVVVHNLGLGGKRRSQVQNVLTLLVESGLIYFILQIVTLILTFAPNSAGGKGTAQHMAGEIFFASYCMISGMYPTIVVVLVNLQRSFVDNYGLSSLSLPLSGAGAAAGGGVGGRGDMRPATLGHLSFAVPVFQSADDGESRSTATTPGRHAYTDTDAGTGTEKDEEAHGEKLAASGHVV</sequence>
<dbReference type="OrthoDB" id="2744793at2759"/>
<evidence type="ECO:0000256" key="2">
    <source>
        <dbReference type="SAM" id="Phobius"/>
    </source>
</evidence>
<accession>A0A8H5M7S6</accession>
<feature type="transmembrane region" description="Helical" evidence="2">
    <location>
        <begin position="226"/>
        <end position="247"/>
    </location>
</feature>
<dbReference type="AlphaFoldDB" id="A0A8H5M7S6"/>
<dbReference type="EMBL" id="JAACJP010000005">
    <property type="protein sequence ID" value="KAF5384380.1"/>
    <property type="molecule type" value="Genomic_DNA"/>
</dbReference>
<keyword evidence="4" id="KW-1185">Reference proteome</keyword>
<gene>
    <name evidence="3" type="ORF">D9615_003132</name>
</gene>
<name>A0A8H5M7S6_9AGAR</name>
<reference evidence="3 4" key="1">
    <citation type="journal article" date="2020" name="ISME J.">
        <title>Uncovering the hidden diversity of litter-decomposition mechanisms in mushroom-forming fungi.</title>
        <authorList>
            <person name="Floudas D."/>
            <person name="Bentzer J."/>
            <person name="Ahren D."/>
            <person name="Johansson T."/>
            <person name="Persson P."/>
            <person name="Tunlid A."/>
        </authorList>
    </citation>
    <scope>NUCLEOTIDE SEQUENCE [LARGE SCALE GENOMIC DNA]</scope>
    <source>
        <strain evidence="3 4">CBS 661.87</strain>
    </source>
</reference>
<evidence type="ECO:0000313" key="3">
    <source>
        <dbReference type="EMBL" id="KAF5384380.1"/>
    </source>
</evidence>
<evidence type="ECO:0000313" key="4">
    <source>
        <dbReference type="Proteomes" id="UP000565441"/>
    </source>
</evidence>
<dbReference type="Proteomes" id="UP000565441">
    <property type="component" value="Unassembled WGS sequence"/>
</dbReference>
<evidence type="ECO:0000256" key="1">
    <source>
        <dbReference type="SAM" id="MobiDB-lite"/>
    </source>
</evidence>
<feature type="transmembrane region" description="Helical" evidence="2">
    <location>
        <begin position="267"/>
        <end position="289"/>
    </location>
</feature>
<feature type="transmembrane region" description="Helical" evidence="2">
    <location>
        <begin position="112"/>
        <end position="133"/>
    </location>
</feature>
<proteinExistence type="predicted"/>